<dbReference type="RefSeq" id="WP_215625195.1">
    <property type="nucleotide sequence ID" value="NZ_CP067089.2"/>
</dbReference>
<accession>A0A7T7XK44</accession>
<dbReference type="Proteomes" id="UP000595917">
    <property type="component" value="Chromosome"/>
</dbReference>
<proteinExistence type="predicted"/>
<organism evidence="3 4">
    <name type="scientific">Breznakiella homolactica</name>
    <dbReference type="NCBI Taxonomy" id="2798577"/>
    <lineage>
        <taxon>Bacteria</taxon>
        <taxon>Pseudomonadati</taxon>
        <taxon>Spirochaetota</taxon>
        <taxon>Spirochaetia</taxon>
        <taxon>Spirochaetales</taxon>
        <taxon>Breznakiellaceae</taxon>
        <taxon>Breznakiella</taxon>
    </lineage>
</organism>
<sequence length="263" mass="29714">MKHVNAKKRIRMAALAGMALILPVSLFAQDGRTIMQNVYDAPEPAYLHTMVRMDLIEANGSTESRTVEEWSKTADDLTSMVMIFRSPASVRDTRFLQIENKGRDDDKWIYLPALRTTRRIAASEGSKSFMGTDASYDDMSSREVDEDTHELLSEKTVNGFDCWEVKSTPKVASSSEYSYRIVCVDKATLTPVHSLMYDKRGNLYKELTVEELRNVGGYDIPINTLLTNVQTGHATRLVITNIEVDKPVSDRVFTQNFLNTGRL</sequence>
<gene>
    <name evidence="3" type="ORF">JFL75_13180</name>
</gene>
<dbReference type="KEGG" id="bhc:JFL75_13180"/>
<evidence type="ECO:0000313" key="3">
    <source>
        <dbReference type="EMBL" id="QQO07889.1"/>
    </source>
</evidence>
<feature type="chain" id="PRO_5030606612" evidence="1">
    <location>
        <begin position="29"/>
        <end position="263"/>
    </location>
</feature>
<dbReference type="EMBL" id="CP067089">
    <property type="protein sequence ID" value="QQO07889.1"/>
    <property type="molecule type" value="Genomic_DNA"/>
</dbReference>
<evidence type="ECO:0000256" key="1">
    <source>
        <dbReference type="SAM" id="SignalP"/>
    </source>
</evidence>
<reference evidence="3" key="1">
    <citation type="submission" date="2021-01" db="EMBL/GenBank/DDBJ databases">
        <title>Description of Breznakiella homolactica.</title>
        <authorList>
            <person name="Song Y."/>
            <person name="Brune A."/>
        </authorList>
    </citation>
    <scope>NUCLEOTIDE SEQUENCE</scope>
    <source>
        <strain evidence="3">RmG30</strain>
    </source>
</reference>
<dbReference type="Gene3D" id="2.50.20.10">
    <property type="entry name" value="Lipoprotein localisation LolA/LolB/LppX"/>
    <property type="match status" value="1"/>
</dbReference>
<feature type="signal peptide" evidence="1">
    <location>
        <begin position="1"/>
        <end position="28"/>
    </location>
</feature>
<protein>
    <submittedName>
        <fullName evidence="3">Outer membrane lipoprotein-sorting protein</fullName>
    </submittedName>
</protein>
<feature type="domain" description="Uncharacterized protein TP-0789" evidence="2">
    <location>
        <begin position="78"/>
        <end position="259"/>
    </location>
</feature>
<keyword evidence="3" id="KW-0449">Lipoprotein</keyword>
<evidence type="ECO:0000259" key="2">
    <source>
        <dbReference type="Pfam" id="PF17131"/>
    </source>
</evidence>
<dbReference type="CDD" id="cd16329">
    <property type="entry name" value="LolA_like"/>
    <property type="match status" value="1"/>
</dbReference>
<dbReference type="AlphaFoldDB" id="A0A7T7XK44"/>
<evidence type="ECO:0000313" key="4">
    <source>
        <dbReference type="Proteomes" id="UP000595917"/>
    </source>
</evidence>
<keyword evidence="1" id="KW-0732">Signal</keyword>
<name>A0A7T7XK44_9SPIR</name>
<dbReference type="Pfam" id="PF17131">
    <property type="entry name" value="LolA_like"/>
    <property type="match status" value="1"/>
</dbReference>
<keyword evidence="4" id="KW-1185">Reference proteome</keyword>
<dbReference type="InterPro" id="IPR033399">
    <property type="entry name" value="TP_0789-like"/>
</dbReference>